<dbReference type="EMBL" id="JAVDTP010000028">
    <property type="protein sequence ID" value="MDR6754390.1"/>
    <property type="molecule type" value="Genomic_DNA"/>
</dbReference>
<sequence>MRQVYQPPASQQAQAIVDAHESDPNAHGIGVTSRAVGVLEQNQTALLVALRNALSPTFTDTFDAPDAASLNATRWRAVFQGMPRIVGNAAMGQAGNLTCGAVRLGLLDASADMTVDVSAAGGEASLMFRFNTATSNYLLVQVAALGSVTVYGIVGTTTVLGTTTVQSVLPGDPLTSVRVEAFVLGTTLRVLIGGLLALTVTIPDALNTSANVWHGIRVSGNGKVLTYSQGGSDPNAQQRARLNTLLAWKRSTVLAKDTFDRADNASIGAAEVGGAWSLMLNKLPGIVSNGAQMSSGADFAVVAAAIGNGLFRAQISVPAATDYAGITLRFGTTGGVRSTRIERNGDGTVQMVRYNGAAYVTTLLGQRELSASPENLYVVAQGTDVWVLLDGHYVAYVNHPDDPATYTRGGISLKNTGRVLDFIVYAIEQGVLP</sequence>
<reference evidence="1" key="1">
    <citation type="submission" date="2023-07" db="EMBL/GenBank/DDBJ databases">
        <title>Sorghum-associated microbial communities from plants grown in Nebraska, USA.</title>
        <authorList>
            <person name="Schachtman D."/>
        </authorList>
    </citation>
    <scope>NUCLEOTIDE SEQUENCE</scope>
    <source>
        <strain evidence="1">BE73</strain>
    </source>
</reference>
<comment type="caution">
    <text evidence="1">The sequence shown here is derived from an EMBL/GenBank/DDBJ whole genome shotgun (WGS) entry which is preliminary data.</text>
</comment>
<gene>
    <name evidence="1" type="ORF">J2Y01_004926</name>
</gene>
<evidence type="ECO:0000313" key="2">
    <source>
        <dbReference type="Proteomes" id="UP001252370"/>
    </source>
</evidence>
<protein>
    <submittedName>
        <fullName evidence="1">Uncharacterized protein</fullName>
    </submittedName>
</protein>
<proteinExistence type="predicted"/>
<accession>A0ACC6KPP9</accession>
<organism evidence="1 2">
    <name type="scientific">Deinococcus soli</name>
    <name type="common">ex Cha et al. 2016</name>
    <dbReference type="NCBI Taxonomy" id="1309411"/>
    <lineage>
        <taxon>Bacteria</taxon>
        <taxon>Thermotogati</taxon>
        <taxon>Deinococcota</taxon>
        <taxon>Deinococci</taxon>
        <taxon>Deinococcales</taxon>
        <taxon>Deinococcaceae</taxon>
        <taxon>Deinococcus</taxon>
    </lineage>
</organism>
<evidence type="ECO:0000313" key="1">
    <source>
        <dbReference type="EMBL" id="MDR6754390.1"/>
    </source>
</evidence>
<dbReference type="Proteomes" id="UP001252370">
    <property type="component" value="Unassembled WGS sequence"/>
</dbReference>
<name>A0ACC6KPP9_9DEIO</name>
<keyword evidence="2" id="KW-1185">Reference proteome</keyword>